<dbReference type="FunFam" id="1.10.150.390:FF:000002">
    <property type="entry name" value="DNA-directed RNA polymerase subunit beta"/>
    <property type="match status" value="1"/>
</dbReference>
<dbReference type="InterPro" id="IPR042102">
    <property type="entry name" value="RNA_pol_Rpb1_3_sf"/>
</dbReference>
<dbReference type="GO" id="GO:0000428">
    <property type="term" value="C:DNA-directed RNA polymerase complex"/>
    <property type="evidence" value="ECO:0007669"/>
    <property type="project" value="UniProtKB-KW"/>
</dbReference>
<feature type="binding site" evidence="11">
    <location>
        <position position="462"/>
    </location>
    <ligand>
        <name>Mg(2+)</name>
        <dbReference type="ChEBI" id="CHEBI:18420"/>
    </ligand>
</feature>
<reference evidence="14 15" key="1">
    <citation type="submission" date="2019-02" db="EMBL/GenBank/DDBJ databases">
        <title>Prokaryotic population dynamics and viral predation in marine succession experiment using metagenomics: the confinement effect.</title>
        <authorList>
            <person name="Haro-Moreno J.M."/>
            <person name="Rodriguez-Valera F."/>
            <person name="Lopez-Perez M."/>
        </authorList>
    </citation>
    <scope>NUCLEOTIDE SEQUENCE [LARGE SCALE GENOMIC DNA]</scope>
    <source>
        <strain evidence="14">MED-G164</strain>
    </source>
</reference>
<feature type="binding site" evidence="11">
    <location>
        <position position="83"/>
    </location>
    <ligand>
        <name>Zn(2+)</name>
        <dbReference type="ChEBI" id="CHEBI:29105"/>
        <label>1</label>
    </ligand>
</feature>
<feature type="binding site" evidence="11">
    <location>
        <position position="877"/>
    </location>
    <ligand>
        <name>Zn(2+)</name>
        <dbReference type="ChEBI" id="CHEBI:29105"/>
        <label>2</label>
    </ligand>
</feature>
<dbReference type="GO" id="GO:0006351">
    <property type="term" value="P:DNA-templated transcription"/>
    <property type="evidence" value="ECO:0007669"/>
    <property type="project" value="UniProtKB-UniRule"/>
</dbReference>
<comment type="similarity">
    <text evidence="1">In the N-terminal section; belongs to the RNA polymerase beta chain family.</text>
</comment>
<dbReference type="Pfam" id="PF05000">
    <property type="entry name" value="RNA_pol_Rpb1_4"/>
    <property type="match status" value="1"/>
</dbReference>
<dbReference type="SMART" id="SM00663">
    <property type="entry name" value="RPOLA_N"/>
    <property type="match status" value="1"/>
</dbReference>
<evidence type="ECO:0000256" key="9">
    <source>
        <dbReference type="ARBA" id="ARBA00023163"/>
    </source>
</evidence>
<accession>A0A520N630</accession>
<comment type="similarity">
    <text evidence="2">In the C-terminal section; belongs to the RNA polymerase beta' chain family.</text>
</comment>
<dbReference type="GO" id="GO:0008270">
    <property type="term" value="F:zinc ion binding"/>
    <property type="evidence" value="ECO:0007669"/>
    <property type="project" value="UniProtKB-UniRule"/>
</dbReference>
<dbReference type="GO" id="GO:0003899">
    <property type="term" value="F:DNA-directed RNA polymerase activity"/>
    <property type="evidence" value="ECO:0007669"/>
    <property type="project" value="UniProtKB-UniRule"/>
</dbReference>
<comment type="cofactor">
    <cofactor evidence="11">
        <name>Mg(2+)</name>
        <dbReference type="ChEBI" id="CHEBI:18420"/>
    </cofactor>
    <text evidence="11">Binds 1 Mg(2+) ion per subunit.</text>
</comment>
<evidence type="ECO:0000256" key="2">
    <source>
        <dbReference type="ARBA" id="ARBA00009839"/>
    </source>
</evidence>
<feature type="binding site" evidence="11">
    <location>
        <position position="460"/>
    </location>
    <ligand>
        <name>Mg(2+)</name>
        <dbReference type="ChEBI" id="CHEBI:18420"/>
    </ligand>
</feature>
<dbReference type="Gene3D" id="1.10.1790.20">
    <property type="match status" value="1"/>
</dbReference>
<dbReference type="InterPro" id="IPR044893">
    <property type="entry name" value="RNA_pol_Rpb1_clamp_domain"/>
</dbReference>
<evidence type="ECO:0000256" key="1">
    <source>
        <dbReference type="ARBA" id="ARBA00007616"/>
    </source>
</evidence>
<evidence type="ECO:0000256" key="3">
    <source>
        <dbReference type="ARBA" id="ARBA00022478"/>
    </source>
</evidence>
<dbReference type="GO" id="GO:0000287">
    <property type="term" value="F:magnesium ion binding"/>
    <property type="evidence" value="ECO:0007669"/>
    <property type="project" value="UniProtKB-UniRule"/>
</dbReference>
<dbReference type="NCBIfam" id="TIGR02386">
    <property type="entry name" value="rpoC_TIGR"/>
    <property type="match status" value="1"/>
</dbReference>
<dbReference type="CDD" id="cd01609">
    <property type="entry name" value="RNAP_beta'_N"/>
    <property type="match status" value="1"/>
</dbReference>
<dbReference type="InterPro" id="IPR007081">
    <property type="entry name" value="RNA_pol_Rpb1_5"/>
</dbReference>
<keyword evidence="5 11" id="KW-0548">Nucleotidyltransferase</keyword>
<evidence type="ECO:0000256" key="12">
    <source>
        <dbReference type="RuleBase" id="RU004279"/>
    </source>
</evidence>
<dbReference type="Gene3D" id="2.40.40.20">
    <property type="match status" value="1"/>
</dbReference>
<dbReference type="Pfam" id="PF04997">
    <property type="entry name" value="RNA_pol_Rpb1_1"/>
    <property type="match status" value="1"/>
</dbReference>
<dbReference type="Gene3D" id="1.10.274.100">
    <property type="entry name" value="RNA polymerase Rpb1, domain 3"/>
    <property type="match status" value="2"/>
</dbReference>
<dbReference type="InterPro" id="IPR038120">
    <property type="entry name" value="Rpb1_funnel_sf"/>
</dbReference>
<comment type="function">
    <text evidence="11 12">DNA-dependent RNA polymerase catalyzes the transcription of DNA into RNA using the four ribonucleoside triphosphates as substrates.</text>
</comment>
<dbReference type="Gene3D" id="1.10.132.30">
    <property type="match status" value="1"/>
</dbReference>
<comment type="similarity">
    <text evidence="11 12">Belongs to the RNA polymerase beta' chain family.</text>
</comment>
<dbReference type="EC" id="2.7.7.6" evidence="11"/>
<dbReference type="InterPro" id="IPR006592">
    <property type="entry name" value="RNA_pol_N"/>
</dbReference>
<dbReference type="CDD" id="cd02655">
    <property type="entry name" value="RNAP_beta'_C"/>
    <property type="match status" value="1"/>
</dbReference>
<dbReference type="SUPFAM" id="SSF64484">
    <property type="entry name" value="beta and beta-prime subunits of DNA dependent RNA-polymerase"/>
    <property type="match status" value="1"/>
</dbReference>
<evidence type="ECO:0000256" key="5">
    <source>
        <dbReference type="ARBA" id="ARBA00022695"/>
    </source>
</evidence>
<dbReference type="Proteomes" id="UP000315283">
    <property type="component" value="Unassembled WGS sequence"/>
</dbReference>
<evidence type="ECO:0000259" key="13">
    <source>
        <dbReference type="SMART" id="SM00663"/>
    </source>
</evidence>
<evidence type="ECO:0000256" key="8">
    <source>
        <dbReference type="ARBA" id="ARBA00022842"/>
    </source>
</evidence>
<keyword evidence="3 11" id="KW-0240">DNA-directed RNA polymerase</keyword>
<evidence type="ECO:0000313" key="14">
    <source>
        <dbReference type="EMBL" id="RZO28923.1"/>
    </source>
</evidence>
<feature type="domain" description="RNA polymerase N-terminal" evidence="13">
    <location>
        <begin position="233"/>
        <end position="512"/>
    </location>
</feature>
<organism evidence="14 15">
    <name type="scientific">SAR86 cluster bacterium</name>
    <dbReference type="NCBI Taxonomy" id="2030880"/>
    <lineage>
        <taxon>Bacteria</taxon>
        <taxon>Pseudomonadati</taxon>
        <taxon>Pseudomonadota</taxon>
        <taxon>Gammaproteobacteria</taxon>
        <taxon>SAR86 cluster</taxon>
    </lineage>
</organism>
<dbReference type="InterPro" id="IPR045867">
    <property type="entry name" value="DNA-dir_RpoC_beta_prime"/>
</dbReference>
<feature type="binding site" evidence="11">
    <location>
        <position position="884"/>
    </location>
    <ligand>
        <name>Zn(2+)</name>
        <dbReference type="ChEBI" id="CHEBI:29105"/>
        <label>2</label>
    </ligand>
</feature>
<comment type="cofactor">
    <cofactor evidence="11">
        <name>Zn(2+)</name>
        <dbReference type="ChEBI" id="CHEBI:29105"/>
    </cofactor>
    <text evidence="11">Binds 2 Zn(2+) ions per subunit.</text>
</comment>
<dbReference type="EMBL" id="SHBJ01000006">
    <property type="protein sequence ID" value="RZO28923.1"/>
    <property type="molecule type" value="Genomic_DNA"/>
</dbReference>
<dbReference type="InterPro" id="IPR007083">
    <property type="entry name" value="RNA_pol_Rpb1_4"/>
</dbReference>
<keyword evidence="7 11" id="KW-0862">Zinc</keyword>
<feature type="binding site" evidence="11">
    <location>
        <position position="804"/>
    </location>
    <ligand>
        <name>Zn(2+)</name>
        <dbReference type="ChEBI" id="CHEBI:29105"/>
        <label>2</label>
    </ligand>
</feature>
<dbReference type="InterPro" id="IPR000722">
    <property type="entry name" value="RNA_pol_asu"/>
</dbReference>
<comment type="caution">
    <text evidence="14">The sequence shown here is derived from an EMBL/GenBank/DDBJ whole genome shotgun (WGS) entry which is preliminary data.</text>
</comment>
<dbReference type="PANTHER" id="PTHR19376:SF54">
    <property type="entry name" value="DNA-DIRECTED RNA POLYMERASE SUBUNIT BETA"/>
    <property type="match status" value="1"/>
</dbReference>
<dbReference type="PANTHER" id="PTHR19376">
    <property type="entry name" value="DNA-DIRECTED RNA POLYMERASE"/>
    <property type="match status" value="1"/>
</dbReference>
<feature type="binding site" evidence="11">
    <location>
        <position position="458"/>
    </location>
    <ligand>
        <name>Mg(2+)</name>
        <dbReference type="ChEBI" id="CHEBI:18420"/>
    </ligand>
</feature>
<feature type="binding site" evidence="11">
    <location>
        <position position="68"/>
    </location>
    <ligand>
        <name>Zn(2+)</name>
        <dbReference type="ChEBI" id="CHEBI:29105"/>
        <label>1</label>
    </ligand>
</feature>
<evidence type="ECO:0000313" key="15">
    <source>
        <dbReference type="Proteomes" id="UP000315283"/>
    </source>
</evidence>
<keyword evidence="4 11" id="KW-0808">Transferase</keyword>
<dbReference type="InterPro" id="IPR012754">
    <property type="entry name" value="DNA-dir_RpoC_beta_prime_bact"/>
</dbReference>
<keyword evidence="6 11" id="KW-0479">Metal-binding</keyword>
<dbReference type="Pfam" id="PF04983">
    <property type="entry name" value="RNA_pol_Rpb1_3"/>
    <property type="match status" value="1"/>
</dbReference>
<evidence type="ECO:0000256" key="7">
    <source>
        <dbReference type="ARBA" id="ARBA00022833"/>
    </source>
</evidence>
<evidence type="ECO:0000256" key="6">
    <source>
        <dbReference type="ARBA" id="ARBA00022723"/>
    </source>
</evidence>
<dbReference type="Pfam" id="PF04998">
    <property type="entry name" value="RNA_pol_Rpb1_5"/>
    <property type="match status" value="1"/>
</dbReference>
<comment type="catalytic activity">
    <reaction evidence="10 11 12">
        <text>RNA(n) + a ribonucleoside 5'-triphosphate = RNA(n+1) + diphosphate</text>
        <dbReference type="Rhea" id="RHEA:21248"/>
        <dbReference type="Rhea" id="RHEA-COMP:14527"/>
        <dbReference type="Rhea" id="RHEA-COMP:17342"/>
        <dbReference type="ChEBI" id="CHEBI:33019"/>
        <dbReference type="ChEBI" id="CHEBI:61557"/>
        <dbReference type="ChEBI" id="CHEBI:140395"/>
        <dbReference type="EC" id="2.7.7.6"/>
    </reaction>
</comment>
<gene>
    <name evidence="11 14" type="primary">rpoC</name>
    <name evidence="14" type="ORF">EVA97_01525</name>
</gene>
<comment type="subunit">
    <text evidence="11">The RNAP catalytic core consists of 2 alpha, 1 beta, 1 beta' and 1 omega subunit. When a sigma factor is associated with the core the holoenzyme is formed, which can initiate transcription.</text>
</comment>
<evidence type="ECO:0000256" key="10">
    <source>
        <dbReference type="ARBA" id="ARBA00048552"/>
    </source>
</evidence>
<feature type="binding site" evidence="11">
    <location>
        <position position="70"/>
    </location>
    <ligand>
        <name>Zn(2+)</name>
        <dbReference type="ChEBI" id="CHEBI:29105"/>
        <label>1</label>
    </ligand>
</feature>
<dbReference type="Gene3D" id="1.10.150.390">
    <property type="match status" value="1"/>
</dbReference>
<sequence>MKDLLNSLKTGQEDFTTISAGLASPQVIKSWSFGEVKKPETINYRTFKPERDGLFCAKIFGPVKDYECICGKYKRMKHRGVVCEKCGVEVTLAKVRRERMGHIDLAAPVAHIWFLKSLPSRIGLLLNVTLREIERVLYFESYIVTDPGLTELEKGEILTEEEWVEKYEEFGDEFTAGMGAEAVQVLLEELDIDDEIRIIREEIPQTNSETKLKKLSKRLKLLEAFKDSGNKPEWMIMNILPVLPPDLRPLVPLEGGRFATSDLNDLYRRVINRNNRLKRLLELNAPEIIVRNEKRMLQESVDALLDNGRRGRVITGTNKRPLKSLADMIKGKGGRFRQNLLGKRVDYSGRSVIVAGPNLKLHQCGLPKKMALELFKPFVYGKLENRELATTIKAAKKLVERETPEVWEVLEEVIREHPVLLNRAPTLHRLGLQAFEPKLIEGKAIQLHPLVCVAFNADFDGDQMAVHVPLTLEAQLEARALMMSTNNILSPADGAPIINPTQDVVLGLYYMTRDNANSSGGGRVFSNPDEVLRAYETENLEIHSPIKVRVEHANGETSLEETTVGRILIWRITPVEVGFDNINNVLNKKSVSKLVDISYRKAGLKKTVIFADQLMYLGFDFSTRSGSSIGVNDFVIPEEKAKIIDTSEKEVKAIEKQFDSGLVTRGERYNKVIDIWSRANEQVAKAMMEKISTESASTPDGETVDQSSFNSVFIYADSGARGSPAQIRQLSGMRGLMSKPDGSIIETPITANFREGLSVLQYFISTHGARKGLADTALKTANSGYLTRRLCDVSMDSVINIEDCGTKESIVVTSIIDGGEIIQALTDRILGRVIAEPIMDADGNELFPVNTMLDEDALEVIDELNLSSLKIRSPMTCEASIGVCAMCYGRDLARGHLVHRGEAVGVVAAQSIGEPGTQLTMRTFHIGGAASSSSEDNAIFNKSAGVVSFSDDMKTVTNKDKLEVVVSRNAMCSISDVNGRIIEQYRVPYGATLEVGDAADLTDSVKVASWDPYTRPIVSETSGKVKFSDIEDGVTVREQLDQLTGLSSIEIIEVADRTSAGRDMIPTIEIVDSKGKPVLVGEFKQPAVYPLPAGGLVNLVNGQKINAGEVIARMPLVASKTKDITGGLPRVADLFEARKPKDAAVLAEESGVISFGKETKGKVRLVITPEGATKKTENKEMLIPKHRTLNVFEGERVNRGDVISEGPLSPHDILRLKGVPELTNFIVNEIQDVYRLQGVSINDKHIETILRQMLRKALILDGGDTKFIQGDQVSYAELVDENAKAEADGKTPAEYERVLLGITKASLATDSFISAASFQETTRVLTEAAVTGKKDHLRGLKENVVVGRLIPAGTGMEFHDRLKSKKQGEFDDQVLSDDDIEAALRQELQENDEE</sequence>
<dbReference type="HAMAP" id="MF_01322">
    <property type="entry name" value="RNApol_bact_RpoC"/>
    <property type="match status" value="1"/>
</dbReference>
<dbReference type="Gene3D" id="4.10.860.120">
    <property type="entry name" value="RNA polymerase II, clamp domain"/>
    <property type="match status" value="1"/>
</dbReference>
<dbReference type="FunFam" id="1.10.132.30:FF:000003">
    <property type="entry name" value="DNA-directed RNA polymerase subunit beta"/>
    <property type="match status" value="1"/>
</dbReference>
<dbReference type="InterPro" id="IPR007066">
    <property type="entry name" value="RNA_pol_Rpb1_3"/>
</dbReference>
<feature type="binding site" evidence="11">
    <location>
        <position position="887"/>
    </location>
    <ligand>
        <name>Zn(2+)</name>
        <dbReference type="ChEBI" id="CHEBI:29105"/>
        <label>2</label>
    </ligand>
</feature>
<dbReference type="Gene3D" id="1.10.40.90">
    <property type="match status" value="1"/>
</dbReference>
<protein>
    <recommendedName>
        <fullName evidence="11">DNA-directed RNA polymerase subunit beta'</fullName>
        <shortName evidence="11">RNAP subunit beta'</shortName>
        <ecNumber evidence="11">2.7.7.6</ecNumber>
    </recommendedName>
    <alternativeName>
        <fullName evidence="11">RNA polymerase subunit beta'</fullName>
    </alternativeName>
    <alternativeName>
        <fullName evidence="11">Transcriptase subunit beta'</fullName>
    </alternativeName>
</protein>
<dbReference type="GO" id="GO:0003677">
    <property type="term" value="F:DNA binding"/>
    <property type="evidence" value="ECO:0007669"/>
    <property type="project" value="UniProtKB-UniRule"/>
</dbReference>
<evidence type="ECO:0000256" key="4">
    <source>
        <dbReference type="ARBA" id="ARBA00022679"/>
    </source>
</evidence>
<feature type="binding site" evidence="11">
    <location>
        <position position="86"/>
    </location>
    <ligand>
        <name>Zn(2+)</name>
        <dbReference type="ChEBI" id="CHEBI:29105"/>
        <label>1</label>
    </ligand>
</feature>
<proteinExistence type="inferred from homology"/>
<keyword evidence="8 11" id="KW-0460">Magnesium</keyword>
<dbReference type="Pfam" id="PF00623">
    <property type="entry name" value="RNA_pol_Rpb1_2"/>
    <property type="match status" value="1"/>
</dbReference>
<name>A0A520N630_9GAMM</name>
<evidence type="ECO:0000256" key="11">
    <source>
        <dbReference type="HAMAP-Rule" id="MF_01322"/>
    </source>
</evidence>
<keyword evidence="9 11" id="KW-0804">Transcription</keyword>
<dbReference type="Gene3D" id="2.40.50.100">
    <property type="match status" value="3"/>
</dbReference>
<dbReference type="InterPro" id="IPR007080">
    <property type="entry name" value="RNA_pol_Rpb1_1"/>
</dbReference>